<reference evidence="2 3" key="1">
    <citation type="journal article" date="2024" name="BMC Genomics">
        <title>De novo assembly and annotation of Popillia japonica's genome with initial clues to its potential as an invasive pest.</title>
        <authorList>
            <person name="Cucini C."/>
            <person name="Boschi S."/>
            <person name="Funari R."/>
            <person name="Cardaioli E."/>
            <person name="Iannotti N."/>
            <person name="Marturano G."/>
            <person name="Paoli F."/>
            <person name="Bruttini M."/>
            <person name="Carapelli A."/>
            <person name="Frati F."/>
            <person name="Nardi F."/>
        </authorList>
    </citation>
    <scope>NUCLEOTIDE SEQUENCE [LARGE SCALE GENOMIC DNA]</scope>
    <source>
        <strain evidence="2">DMR45628</strain>
    </source>
</reference>
<proteinExistence type="predicted"/>
<protein>
    <submittedName>
        <fullName evidence="2">Uncharacterized protein</fullName>
    </submittedName>
</protein>
<feature type="region of interest" description="Disordered" evidence="1">
    <location>
        <begin position="254"/>
        <end position="279"/>
    </location>
</feature>
<sequence>MSKEKKLSSPITRERKGIKTSNIILLKEDNRSNNLSSLEHINETTTLKVNHKRSKLIVGSDNEDNDNNNSRINSTYSNLGMEVGILSCTDKHDDNKKRRLKDLYKQASKQYKRLKIADNLPNVETDNFQQFGQKYTKKSTEILSSEKNCAVNTHILDVRNDQHVDINISISDKKTLSLTKKLNDSNANETDLSFLKNSVETTESEVLFYKNKKLKKNETIITNLNNDVQQTSANNNINFINSDVDSTINIDVSPKEEITSPKPQHSNKENKKSLLCEDSSEDEKDLSGIMNYLKTHAKKKLVKFKKLKLNDSPNTNYKKQVISKTADIEVNLSKSDSSDSSLDAHVVTLRGTRNKKENIYRKKQKPLPILTTNNEKLNQTEKAIKSSKTKLETIDNGGSKNNSLLQAKLVDSDSSNSRDSFINVYTAELEIAKNCDNSQQKEILSKGKQREQYTTEQTTAITKTKTSNVVEEKDKVAKCSKTKMETTPNFGSKNTPLKAKLVDSDCSNYRDSYINEHTSELEIAKYSNNAQQREILCKGKERKEYSTKQNSTITKNKTSNEVEEKDKVAKSSKTKLQTTANNGSKKNSFLKANVIDAASNLNYSKDCFTSEDRAEFEFHKTMKKTEMSTPKANSNISNETEPEASEYETLNIVDNNGLLTKTKNVRNENSVEKSPKKVTKGTNKQLVLDYFDKVLSKRENENKQPPPRYKSKEYISDSEDSELNVTKAISEFETDKDSDEECKTKMIEMMSYVDDELLNTLEENEQLANLKINISWDIPISHTIETRISSCPTKEQKKLFKDLNIKIIDGPFTMVEDKIIKKNFKEFCLARDAGTEEEGRLRGWTIRAARTHHNRESVKSCSDGRPEPELRTVVRIKSSGVER</sequence>
<feature type="compositionally biased region" description="Basic and acidic residues" evidence="1">
    <location>
        <begin position="558"/>
        <end position="569"/>
    </location>
</feature>
<feature type="compositionally biased region" description="Polar residues" evidence="1">
    <location>
        <begin position="574"/>
        <end position="584"/>
    </location>
</feature>
<evidence type="ECO:0000313" key="2">
    <source>
        <dbReference type="EMBL" id="KAK9686917.1"/>
    </source>
</evidence>
<dbReference type="Proteomes" id="UP001458880">
    <property type="component" value="Unassembled WGS sequence"/>
</dbReference>
<feature type="compositionally biased region" description="Polar residues" evidence="1">
    <location>
        <begin position="627"/>
        <end position="639"/>
    </location>
</feature>
<name>A0AAW1ICA6_POPJA</name>
<feature type="compositionally biased region" description="Basic and acidic residues" evidence="1">
    <location>
        <begin position="266"/>
        <end position="275"/>
    </location>
</feature>
<feature type="region of interest" description="Disordered" evidence="1">
    <location>
        <begin position="697"/>
        <end position="717"/>
    </location>
</feature>
<dbReference type="AlphaFoldDB" id="A0AAW1ICA6"/>
<evidence type="ECO:0000256" key="1">
    <source>
        <dbReference type="SAM" id="MobiDB-lite"/>
    </source>
</evidence>
<feature type="region of interest" description="Disordered" evidence="1">
    <location>
        <begin position="625"/>
        <end position="645"/>
    </location>
</feature>
<keyword evidence="3" id="KW-1185">Reference proteome</keyword>
<feature type="region of interest" description="Disordered" evidence="1">
    <location>
        <begin position="541"/>
        <end position="584"/>
    </location>
</feature>
<accession>A0AAW1ICA6</accession>
<organism evidence="2 3">
    <name type="scientific">Popillia japonica</name>
    <name type="common">Japanese beetle</name>
    <dbReference type="NCBI Taxonomy" id="7064"/>
    <lineage>
        <taxon>Eukaryota</taxon>
        <taxon>Metazoa</taxon>
        <taxon>Ecdysozoa</taxon>
        <taxon>Arthropoda</taxon>
        <taxon>Hexapoda</taxon>
        <taxon>Insecta</taxon>
        <taxon>Pterygota</taxon>
        <taxon>Neoptera</taxon>
        <taxon>Endopterygota</taxon>
        <taxon>Coleoptera</taxon>
        <taxon>Polyphaga</taxon>
        <taxon>Scarabaeiformia</taxon>
        <taxon>Scarabaeidae</taxon>
        <taxon>Rutelinae</taxon>
        <taxon>Popillia</taxon>
    </lineage>
</organism>
<comment type="caution">
    <text evidence="2">The sequence shown here is derived from an EMBL/GenBank/DDBJ whole genome shotgun (WGS) entry which is preliminary data.</text>
</comment>
<evidence type="ECO:0000313" key="3">
    <source>
        <dbReference type="Proteomes" id="UP001458880"/>
    </source>
</evidence>
<gene>
    <name evidence="2" type="ORF">QE152_g36841</name>
</gene>
<dbReference type="EMBL" id="JASPKY010000675">
    <property type="protein sequence ID" value="KAK9686917.1"/>
    <property type="molecule type" value="Genomic_DNA"/>
</dbReference>
<feature type="compositionally biased region" description="Polar residues" evidence="1">
    <location>
        <begin position="547"/>
        <end position="557"/>
    </location>
</feature>